<accession>A0A318NA50</accession>
<proteinExistence type="predicted"/>
<dbReference type="AlphaFoldDB" id="A0A318NA50"/>
<feature type="non-terminal residue" evidence="1">
    <location>
        <position position="108"/>
    </location>
</feature>
<dbReference type="Proteomes" id="UP000248333">
    <property type="component" value="Unassembled WGS sequence"/>
</dbReference>
<reference evidence="1 2" key="1">
    <citation type="submission" date="2018-03" db="EMBL/GenBank/DDBJ databases">
        <title>Bioinformatic expansion and discovery of thiopeptide antibiotics.</title>
        <authorList>
            <person name="Schwalen C.J."/>
            <person name="Hudson G.A."/>
            <person name="Mitchell D.A."/>
        </authorList>
    </citation>
    <scope>NUCLEOTIDE SEQUENCE [LARGE SCALE GENOMIC DNA]</scope>
    <source>
        <strain evidence="1 2">NRRL 8041</strain>
    </source>
</reference>
<gene>
    <name evidence="1" type="ORF">C7C45_33095</name>
</gene>
<dbReference type="EMBL" id="PYBV01000120">
    <property type="protein sequence ID" value="PYC62051.1"/>
    <property type="molecule type" value="Genomic_DNA"/>
</dbReference>
<sequence>MQTGVDDGGALPLLTGADPAATAAATAVLRAGGVVVTDPRYLHDGLVTVRVNQVDPGTDRPTAAADLPGYALPEPIGQAQILLSPAAARPLGSTCVPSGWVLGTSLPQ</sequence>
<organism evidence="1 2">
    <name type="scientific">Micromonospora arborensis</name>
    <dbReference type="NCBI Taxonomy" id="2116518"/>
    <lineage>
        <taxon>Bacteria</taxon>
        <taxon>Bacillati</taxon>
        <taxon>Actinomycetota</taxon>
        <taxon>Actinomycetes</taxon>
        <taxon>Micromonosporales</taxon>
        <taxon>Micromonosporaceae</taxon>
        <taxon>Micromonospora</taxon>
    </lineage>
</organism>
<protein>
    <submittedName>
        <fullName evidence="1">ABC transporter</fullName>
    </submittedName>
</protein>
<evidence type="ECO:0000313" key="1">
    <source>
        <dbReference type="EMBL" id="PYC62051.1"/>
    </source>
</evidence>
<keyword evidence="2" id="KW-1185">Reference proteome</keyword>
<comment type="caution">
    <text evidence="1">The sequence shown here is derived from an EMBL/GenBank/DDBJ whole genome shotgun (WGS) entry which is preliminary data.</text>
</comment>
<name>A0A318NA50_9ACTN</name>
<evidence type="ECO:0000313" key="2">
    <source>
        <dbReference type="Proteomes" id="UP000248333"/>
    </source>
</evidence>